<evidence type="ECO:0000256" key="1">
    <source>
        <dbReference type="PROSITE-ProRule" id="PRU00169"/>
    </source>
</evidence>
<dbReference type="PROSITE" id="PS50930">
    <property type="entry name" value="HTH_LYTTR"/>
    <property type="match status" value="1"/>
</dbReference>
<proteinExistence type="predicted"/>
<keyword evidence="1" id="KW-0597">Phosphoprotein</keyword>
<dbReference type="Pfam" id="PF00072">
    <property type="entry name" value="Response_reg"/>
    <property type="match status" value="1"/>
</dbReference>
<reference evidence="5" key="1">
    <citation type="submission" date="2018-11" db="EMBL/GenBank/DDBJ databases">
        <title>Chitinophaga lutea sp.nov., isolate from arsenic contaminated soil.</title>
        <authorList>
            <person name="Zong Y."/>
        </authorList>
    </citation>
    <scope>NUCLEOTIDE SEQUENCE [LARGE SCALE GENOMIC DNA]</scope>
    <source>
        <strain evidence="5">YLT18</strain>
    </source>
</reference>
<dbReference type="SUPFAM" id="SSF52172">
    <property type="entry name" value="CheY-like"/>
    <property type="match status" value="1"/>
</dbReference>
<dbReference type="GO" id="GO:0003677">
    <property type="term" value="F:DNA binding"/>
    <property type="evidence" value="ECO:0007669"/>
    <property type="project" value="UniProtKB-KW"/>
</dbReference>
<dbReference type="PANTHER" id="PTHR45526">
    <property type="entry name" value="TRANSCRIPTIONAL REGULATORY PROTEIN DPIA"/>
    <property type="match status" value="1"/>
</dbReference>
<dbReference type="OrthoDB" id="1646880at2"/>
<evidence type="ECO:0000259" key="3">
    <source>
        <dbReference type="PROSITE" id="PS50930"/>
    </source>
</evidence>
<feature type="domain" description="Response regulatory" evidence="2">
    <location>
        <begin position="10"/>
        <end position="122"/>
    </location>
</feature>
<dbReference type="InterPro" id="IPR011006">
    <property type="entry name" value="CheY-like_superfamily"/>
</dbReference>
<dbReference type="Gene3D" id="3.40.50.2300">
    <property type="match status" value="1"/>
</dbReference>
<gene>
    <name evidence="4" type="ORF">EG028_25615</name>
</gene>
<evidence type="ECO:0000313" key="4">
    <source>
        <dbReference type="EMBL" id="RPD38273.1"/>
    </source>
</evidence>
<dbReference type="PANTHER" id="PTHR45526:SF1">
    <property type="entry name" value="TRANSCRIPTIONAL REGULATORY PROTEIN DCUR-RELATED"/>
    <property type="match status" value="1"/>
</dbReference>
<feature type="modified residue" description="4-aspartylphosphate" evidence="1">
    <location>
        <position position="61"/>
    </location>
</feature>
<dbReference type="InterPro" id="IPR001789">
    <property type="entry name" value="Sig_transdc_resp-reg_receiver"/>
</dbReference>
<protein>
    <submittedName>
        <fullName evidence="4">DNA-binding response regulator</fullName>
    </submittedName>
</protein>
<organism evidence="4 5">
    <name type="scientific">Chitinophaga barathri</name>
    <dbReference type="NCBI Taxonomy" id="1647451"/>
    <lineage>
        <taxon>Bacteria</taxon>
        <taxon>Pseudomonadati</taxon>
        <taxon>Bacteroidota</taxon>
        <taxon>Chitinophagia</taxon>
        <taxon>Chitinophagales</taxon>
        <taxon>Chitinophagaceae</taxon>
        <taxon>Chitinophaga</taxon>
    </lineage>
</organism>
<dbReference type="Gene3D" id="2.40.50.1020">
    <property type="entry name" value="LytTr DNA-binding domain"/>
    <property type="match status" value="1"/>
</dbReference>
<sequence length="251" mass="28425">MKNGPSPVTRVVIIDDEPAIRKDLQALMQQQPGFIVTGVCGSVQEARTIIPATEPDLLLLDISLGDGTGFDILREPAAANCKVIFITAHQDYAIKAIKFGALDYLLKPVDEEELQQALARVSAGRPAAPEQLTLAQQQFRQGGLQNRIVLRSQQYLQVVAFEEIIYCQSDAGYTTFFLADGRKIVVSRSIKEYEELLPETWFIRPHQSYLVNHRFIDRYHKDGYLILRNNTEIPVSTRRKDYVVEYLTGNR</sequence>
<keyword evidence="5" id="KW-1185">Reference proteome</keyword>
<dbReference type="RefSeq" id="WP_120519147.1">
    <property type="nucleotide sequence ID" value="NZ_QXZY01000016.1"/>
</dbReference>
<feature type="domain" description="HTH LytTR-type" evidence="3">
    <location>
        <begin position="158"/>
        <end position="239"/>
    </location>
</feature>
<dbReference type="GO" id="GO:0000156">
    <property type="term" value="F:phosphorelay response regulator activity"/>
    <property type="evidence" value="ECO:0007669"/>
    <property type="project" value="TreeGrafter"/>
</dbReference>
<dbReference type="EMBL" id="RMBX01000016">
    <property type="protein sequence ID" value="RPD38273.1"/>
    <property type="molecule type" value="Genomic_DNA"/>
</dbReference>
<dbReference type="SMART" id="SM00850">
    <property type="entry name" value="LytTR"/>
    <property type="match status" value="1"/>
</dbReference>
<dbReference type="PROSITE" id="PS50110">
    <property type="entry name" value="RESPONSE_REGULATORY"/>
    <property type="match status" value="1"/>
</dbReference>
<dbReference type="CDD" id="cd17536">
    <property type="entry name" value="REC_YesN-like"/>
    <property type="match status" value="1"/>
</dbReference>
<name>A0A3N4MSA0_9BACT</name>
<dbReference type="Pfam" id="PF04397">
    <property type="entry name" value="LytTR"/>
    <property type="match status" value="1"/>
</dbReference>
<evidence type="ECO:0000313" key="5">
    <source>
        <dbReference type="Proteomes" id="UP000279089"/>
    </source>
</evidence>
<dbReference type="AlphaFoldDB" id="A0A3N4MSA0"/>
<dbReference type="Proteomes" id="UP000279089">
    <property type="component" value="Unassembled WGS sequence"/>
</dbReference>
<accession>A0A3N4MSA0</accession>
<dbReference type="InterPro" id="IPR007492">
    <property type="entry name" value="LytTR_DNA-bd_dom"/>
</dbReference>
<evidence type="ECO:0000259" key="2">
    <source>
        <dbReference type="PROSITE" id="PS50110"/>
    </source>
</evidence>
<comment type="caution">
    <text evidence="4">The sequence shown here is derived from an EMBL/GenBank/DDBJ whole genome shotgun (WGS) entry which is preliminary data.</text>
</comment>
<dbReference type="InterPro" id="IPR051271">
    <property type="entry name" value="2C-system_Tx_regulators"/>
</dbReference>
<dbReference type="SMART" id="SM00448">
    <property type="entry name" value="REC"/>
    <property type="match status" value="1"/>
</dbReference>
<keyword evidence="4" id="KW-0238">DNA-binding</keyword>